<sequence length="273" mass="31325">MNNINKIELPVGVRERSKKKIKLEDNVLGPNTVLTSQEFSERISTLQQIMRKEEELKVAIACENLRKDQPALLNTDILNTKIDEYRQLVQEARSKLKMKDVMLSNLELARTFQRIVGKSKATSTKNDFSDSQRKCIEDLLKKKKELNRSISIKRKEIAKTDEDVLKLENAVPTVKETRSTRAKMNDLEELERLKSDSENVAERIHLLSRIIQSLIPETGRQEDSDLMELMTECEKVSKCKLDDLDDIKALLSGVCSVNLRADSTRMDCFIDAE</sequence>
<comment type="caution">
    <text evidence="1">The sequence shown here is derived from an EMBL/GenBank/DDBJ whole genome shotgun (WGS) entry which is preliminary data.</text>
</comment>
<accession>A0AAV2BUM6</accession>
<reference evidence="1 2" key="1">
    <citation type="submission" date="2024-04" db="EMBL/GenBank/DDBJ databases">
        <authorList>
            <person name="Rising A."/>
            <person name="Reimegard J."/>
            <person name="Sonavane S."/>
            <person name="Akerstrom W."/>
            <person name="Nylinder S."/>
            <person name="Hedman E."/>
            <person name="Kallberg Y."/>
        </authorList>
    </citation>
    <scope>NUCLEOTIDE SEQUENCE [LARGE SCALE GENOMIC DNA]</scope>
</reference>
<gene>
    <name evidence="1" type="ORF">LARSCL_LOCUS21358</name>
</gene>
<name>A0AAV2BUM6_9ARAC</name>
<protein>
    <submittedName>
        <fullName evidence="1">Uncharacterized protein</fullName>
    </submittedName>
</protein>
<evidence type="ECO:0000313" key="1">
    <source>
        <dbReference type="EMBL" id="CAL1299430.1"/>
    </source>
</evidence>
<evidence type="ECO:0000313" key="2">
    <source>
        <dbReference type="Proteomes" id="UP001497382"/>
    </source>
</evidence>
<keyword evidence="2" id="KW-1185">Reference proteome</keyword>
<dbReference type="AlphaFoldDB" id="A0AAV2BUM6"/>
<dbReference type="Proteomes" id="UP001497382">
    <property type="component" value="Unassembled WGS sequence"/>
</dbReference>
<dbReference type="EMBL" id="CAXIEN010000501">
    <property type="protein sequence ID" value="CAL1299430.1"/>
    <property type="molecule type" value="Genomic_DNA"/>
</dbReference>
<organism evidence="1 2">
    <name type="scientific">Larinioides sclopetarius</name>
    <dbReference type="NCBI Taxonomy" id="280406"/>
    <lineage>
        <taxon>Eukaryota</taxon>
        <taxon>Metazoa</taxon>
        <taxon>Ecdysozoa</taxon>
        <taxon>Arthropoda</taxon>
        <taxon>Chelicerata</taxon>
        <taxon>Arachnida</taxon>
        <taxon>Araneae</taxon>
        <taxon>Araneomorphae</taxon>
        <taxon>Entelegynae</taxon>
        <taxon>Araneoidea</taxon>
        <taxon>Araneidae</taxon>
        <taxon>Larinioides</taxon>
    </lineage>
</organism>
<proteinExistence type="predicted"/>